<dbReference type="Gene3D" id="3.30.530.20">
    <property type="match status" value="1"/>
</dbReference>
<evidence type="ECO:0000313" key="2">
    <source>
        <dbReference type="Proteomes" id="UP000437736"/>
    </source>
</evidence>
<dbReference type="InterPro" id="IPR023393">
    <property type="entry name" value="START-like_dom_sf"/>
</dbReference>
<reference evidence="1 2" key="1">
    <citation type="submission" date="2019-11" db="EMBL/GenBank/DDBJ databases">
        <title>Acidiferrimicrobium australis gen. nov., sp. nov., an acidophilic and obligately heterotrophic, member of the Actinobacteria that catalyses dissimilatory oxido- reduction of iron isolated from metal-rich acidic water in Chile.</title>
        <authorList>
            <person name="Gonzalez D."/>
            <person name="Huber K."/>
            <person name="Hedrich S."/>
            <person name="Rojas-Villalobos C."/>
            <person name="Quatrini R."/>
            <person name="Dinamarca M.A."/>
            <person name="Schwarz A."/>
            <person name="Canales C."/>
            <person name="Nancucheo I."/>
        </authorList>
    </citation>
    <scope>NUCLEOTIDE SEQUENCE [LARGE SCALE GENOMIC DNA]</scope>
    <source>
        <strain evidence="1 2">USS-CCA1</strain>
    </source>
</reference>
<organism evidence="1 2">
    <name type="scientific">Acidiferrimicrobium australe</name>
    <dbReference type="NCBI Taxonomy" id="2664430"/>
    <lineage>
        <taxon>Bacteria</taxon>
        <taxon>Bacillati</taxon>
        <taxon>Actinomycetota</taxon>
        <taxon>Acidimicrobiia</taxon>
        <taxon>Acidimicrobiales</taxon>
        <taxon>Acidimicrobiaceae</taxon>
        <taxon>Acidiferrimicrobium</taxon>
    </lineage>
</organism>
<gene>
    <name evidence="1" type="ORF">GHK86_13745</name>
</gene>
<dbReference type="EMBL" id="WJHE01000722">
    <property type="protein sequence ID" value="MST33775.1"/>
    <property type="molecule type" value="Genomic_DNA"/>
</dbReference>
<proteinExistence type="predicted"/>
<keyword evidence="2" id="KW-1185">Reference proteome</keyword>
<protein>
    <submittedName>
        <fullName evidence="1">SRPBCC family protein</fullName>
    </submittedName>
</protein>
<dbReference type="CDD" id="cd07812">
    <property type="entry name" value="SRPBCC"/>
    <property type="match status" value="1"/>
</dbReference>
<evidence type="ECO:0000313" key="1">
    <source>
        <dbReference type="EMBL" id="MST33775.1"/>
    </source>
</evidence>
<comment type="caution">
    <text evidence="1">The sequence shown here is derived from an EMBL/GenBank/DDBJ whole genome shotgun (WGS) entry which is preliminary data.</text>
</comment>
<accession>A0ABW9QV84</accession>
<dbReference type="SUPFAM" id="SSF55961">
    <property type="entry name" value="Bet v1-like"/>
    <property type="match status" value="1"/>
</dbReference>
<dbReference type="Proteomes" id="UP000437736">
    <property type="component" value="Unassembled WGS sequence"/>
</dbReference>
<sequence length="141" mass="14914">MAVCALRAAASPERVRRVLADGHRYADRVIGARSVRAVEGDWPRRGAQVHHEVDLGPLRVRDFTEGVDVAPGSIPVLGAHVGPLGVARVRVDLVPSGAGSLVTLSEEPLGVPVVVRLVLELPVFVRNARSLRRLASLASAG</sequence>
<name>A0ABW9QV84_9ACTN</name>